<dbReference type="Gene3D" id="3.90.79.10">
    <property type="entry name" value="Nucleoside Triphosphate Pyrophosphohydrolase"/>
    <property type="match status" value="1"/>
</dbReference>
<organism evidence="2 3">
    <name type="scientific">Fischerella muscicola CCMEE 5323</name>
    <dbReference type="NCBI Taxonomy" id="2019572"/>
    <lineage>
        <taxon>Bacteria</taxon>
        <taxon>Bacillati</taxon>
        <taxon>Cyanobacteriota</taxon>
        <taxon>Cyanophyceae</taxon>
        <taxon>Nostocales</taxon>
        <taxon>Hapalosiphonaceae</taxon>
        <taxon>Fischerella</taxon>
    </lineage>
</organism>
<reference evidence="2 3" key="1">
    <citation type="submission" date="2017-08" db="EMBL/GenBank/DDBJ databases">
        <title>Genomes of Fischerella (Mastigocladus) sp. strains.</title>
        <authorList>
            <person name="Miller S.R."/>
        </authorList>
    </citation>
    <scope>NUCLEOTIDE SEQUENCE [LARGE SCALE GENOMIC DNA]</scope>
    <source>
        <strain evidence="2 3">CCMEE 5323</strain>
    </source>
</reference>
<feature type="domain" description="Nudix hydrolase" evidence="1">
    <location>
        <begin position="9"/>
        <end position="99"/>
    </location>
</feature>
<evidence type="ECO:0000259" key="1">
    <source>
        <dbReference type="Pfam" id="PF00293"/>
    </source>
</evidence>
<dbReference type="Pfam" id="PF00293">
    <property type="entry name" value="NUDIX"/>
    <property type="match status" value="1"/>
</dbReference>
<protein>
    <submittedName>
        <fullName evidence="2">NUDIX domain-containing protein</fullName>
    </submittedName>
</protein>
<dbReference type="SUPFAM" id="SSF55811">
    <property type="entry name" value="Nudix"/>
    <property type="match status" value="1"/>
</dbReference>
<dbReference type="InterPro" id="IPR000086">
    <property type="entry name" value="NUDIX_hydrolase_dom"/>
</dbReference>
<keyword evidence="3" id="KW-1185">Reference proteome</keyword>
<dbReference type="EMBL" id="NRQW01000477">
    <property type="protein sequence ID" value="PLZ86158.1"/>
    <property type="molecule type" value="Genomic_DNA"/>
</dbReference>
<dbReference type="RefSeq" id="WP_016870340.1">
    <property type="nucleotide sequence ID" value="NZ_CAWNVR010000599.1"/>
</dbReference>
<dbReference type="InterPro" id="IPR015797">
    <property type="entry name" value="NUDIX_hydrolase-like_dom_sf"/>
</dbReference>
<dbReference type="CDD" id="cd04688">
    <property type="entry name" value="NUDIX_Hydrolase"/>
    <property type="match status" value="1"/>
</dbReference>
<proteinExistence type="predicted"/>
<gene>
    <name evidence="2" type="ORF">CEN44_20570</name>
</gene>
<dbReference type="AlphaFoldDB" id="A0A2N6JYQ3"/>
<evidence type="ECO:0000313" key="3">
    <source>
        <dbReference type="Proteomes" id="UP000235036"/>
    </source>
</evidence>
<accession>A0A2N6JYQ3</accession>
<comment type="caution">
    <text evidence="2">The sequence shown here is derived from an EMBL/GenBank/DDBJ whole genome shotgun (WGS) entry which is preliminary data.</text>
</comment>
<evidence type="ECO:0000313" key="2">
    <source>
        <dbReference type="EMBL" id="PLZ86158.1"/>
    </source>
</evidence>
<dbReference type="Proteomes" id="UP000235036">
    <property type="component" value="Unassembled WGS sequence"/>
</dbReference>
<sequence>MNKSQQIRVKVFGLIQYEKRLFVCEGYDSIKQQKYYRALGGSIEFGETSRAALAREFQEEIQAELTNIRYRGCLENIYIFEGKPGHEIVQVYECDFVEQKFYQLQELIFTELTYHHPQKALWVDISRCKSGELRLVPEQFLEFL</sequence>
<name>A0A2N6JYQ3_FISMU</name>